<evidence type="ECO:0000313" key="2">
    <source>
        <dbReference type="Proteomes" id="UP000054477"/>
    </source>
</evidence>
<reference evidence="1 2" key="1">
    <citation type="submission" date="2014-04" db="EMBL/GenBank/DDBJ databases">
        <authorList>
            <consortium name="DOE Joint Genome Institute"/>
            <person name="Kuo A."/>
            <person name="Kohler A."/>
            <person name="Nagy L.G."/>
            <person name="Floudas D."/>
            <person name="Copeland A."/>
            <person name="Barry K.W."/>
            <person name="Cichocki N."/>
            <person name="Veneault-Fourrey C."/>
            <person name="LaButti K."/>
            <person name="Lindquist E.A."/>
            <person name="Lipzen A."/>
            <person name="Lundell T."/>
            <person name="Morin E."/>
            <person name="Murat C."/>
            <person name="Sun H."/>
            <person name="Tunlid A."/>
            <person name="Henrissat B."/>
            <person name="Grigoriev I.V."/>
            <person name="Hibbett D.S."/>
            <person name="Martin F."/>
            <person name="Nordberg H.P."/>
            <person name="Cantor M.N."/>
            <person name="Hua S.X."/>
        </authorList>
    </citation>
    <scope>NUCLEOTIDE SEQUENCE [LARGE SCALE GENOMIC DNA]</scope>
    <source>
        <strain evidence="1 2">LaAM-08-1</strain>
    </source>
</reference>
<evidence type="ECO:0000313" key="1">
    <source>
        <dbReference type="EMBL" id="KIJ89518.1"/>
    </source>
</evidence>
<dbReference type="HOGENOM" id="CLU_1845407_0_0_1"/>
<organism evidence="1 2">
    <name type="scientific">Laccaria amethystina LaAM-08-1</name>
    <dbReference type="NCBI Taxonomy" id="1095629"/>
    <lineage>
        <taxon>Eukaryota</taxon>
        <taxon>Fungi</taxon>
        <taxon>Dikarya</taxon>
        <taxon>Basidiomycota</taxon>
        <taxon>Agaricomycotina</taxon>
        <taxon>Agaricomycetes</taxon>
        <taxon>Agaricomycetidae</taxon>
        <taxon>Agaricales</taxon>
        <taxon>Agaricineae</taxon>
        <taxon>Hydnangiaceae</taxon>
        <taxon>Laccaria</taxon>
    </lineage>
</organism>
<dbReference type="AlphaFoldDB" id="A0A0C9WPN3"/>
<dbReference type="Proteomes" id="UP000054477">
    <property type="component" value="Unassembled WGS sequence"/>
</dbReference>
<protein>
    <submittedName>
        <fullName evidence="1">Uncharacterized protein</fullName>
    </submittedName>
</protein>
<keyword evidence="2" id="KW-1185">Reference proteome</keyword>
<accession>A0A0C9WPN3</accession>
<dbReference type="OrthoDB" id="10546531at2759"/>
<reference evidence="2" key="2">
    <citation type="submission" date="2015-01" db="EMBL/GenBank/DDBJ databases">
        <title>Evolutionary Origins and Diversification of the Mycorrhizal Mutualists.</title>
        <authorList>
            <consortium name="DOE Joint Genome Institute"/>
            <consortium name="Mycorrhizal Genomics Consortium"/>
            <person name="Kohler A."/>
            <person name="Kuo A."/>
            <person name="Nagy L.G."/>
            <person name="Floudas D."/>
            <person name="Copeland A."/>
            <person name="Barry K.W."/>
            <person name="Cichocki N."/>
            <person name="Veneault-Fourrey C."/>
            <person name="LaButti K."/>
            <person name="Lindquist E.A."/>
            <person name="Lipzen A."/>
            <person name="Lundell T."/>
            <person name="Morin E."/>
            <person name="Murat C."/>
            <person name="Riley R."/>
            <person name="Ohm R."/>
            <person name="Sun H."/>
            <person name="Tunlid A."/>
            <person name="Henrissat B."/>
            <person name="Grigoriev I.V."/>
            <person name="Hibbett D.S."/>
            <person name="Martin F."/>
        </authorList>
    </citation>
    <scope>NUCLEOTIDE SEQUENCE [LARGE SCALE GENOMIC DNA]</scope>
    <source>
        <strain evidence="2">LaAM-08-1</strain>
    </source>
</reference>
<gene>
    <name evidence="1" type="ORF">K443DRAFT_16030</name>
</gene>
<name>A0A0C9WPN3_9AGAR</name>
<dbReference type="EMBL" id="KN839648">
    <property type="protein sequence ID" value="KIJ89518.1"/>
    <property type="molecule type" value="Genomic_DNA"/>
</dbReference>
<proteinExistence type="predicted"/>
<sequence length="139" mass="15640">MSSSNEGLLPKYIGIRPPADFAAWRGHPFVYGFPLSYEWLQHRYHHDVKLQASEGAPVQDQSAYLARLAWDLSGVCQKIHRVKCTTTVVATSGYGNGQAMFLIVGYPGRKPPPKTLETFIDKLKEDYGIIEDPGWYPRA</sequence>